<feature type="compositionally biased region" description="Polar residues" evidence="1">
    <location>
        <begin position="549"/>
        <end position="564"/>
    </location>
</feature>
<keyword evidence="5" id="KW-1185">Reference proteome</keyword>
<dbReference type="InterPro" id="IPR022441">
    <property type="entry name" value="Para_beta_helix_rpt-2"/>
</dbReference>
<dbReference type="InterPro" id="IPR007742">
    <property type="entry name" value="NosD_dom"/>
</dbReference>
<feature type="compositionally biased region" description="Basic and acidic residues" evidence="1">
    <location>
        <begin position="274"/>
        <end position="285"/>
    </location>
</feature>
<evidence type="ECO:0000313" key="4">
    <source>
        <dbReference type="EMBL" id="MBO2449067.1"/>
    </source>
</evidence>
<sequence length="822" mass="83797">MTLAIRRSSLGLVLSLGFALPVAAIPAFGSGQAFGATTPANGSAGTVPAGTVNGSAVPGNGARGRLDPLADAQRQATLVDQEDQRVLQTRSTLAAILQIGGAATAQWKRPQIFTSAHGKTLVLPAVNNGKPYTVADLVKYGGRYFSKLPDGSYLLSIHVFVSDGAKLVLQNPSGALNIKMASGPNGFSSIVSFGGSIKIEGTAQNPVQIASWTPQSRGPDNVVADGRAYIRAVGGDFKMKYARVSSLGFWSGRTGGIAMTGTDRPASAVKHLNKEQRHQAKQDRLKKNKQQGKSGGGPGDIETEAPGGTATHVPAADLVTGAIDNSTLAGNAFGLFVSGSNQTQITNDRFENSLVDGLVLHRFTKNANVQNTTVLGSGGDGFVLSRATEKVRVSNCTSERNKGNGFTLNGQALAVGPSASGESLQSFGDSSVNNSVAKDNGHYGLELMGGDKLAVQNSKVIGGDMGIVVRAGASSVQISGNQLTKQVRQGIALRDGVTDASLAGNTVVGARTGIYMRNASGTLVGNVIQGATAHGISVTGKAGGSEIRNNSLSGRGTSAVSTSRAHGRVTKEDNNTDGWTDTASLWMKAQRYMTPLNLIWAAVFSMVFFAMARSRGRGGSRIGRIGVHPYELQQPMERRQVWSLPRRAMGAAQSAAQAVGRRMPAQPGRPAPAMAGAGAPGVPVAGPGVPVAGPGVPVAGPGVPVGGPGTPGRPAVPARGPAAPPQPGGGAQRPGGGQRPSDAPPWGAQPQPKPVSAPSPGQPGSAGGAPAPRPVTPPQPAPPAPPTVPRSASPQPGGAPRPVQPNHATPHQGVPRPKRKGG</sequence>
<dbReference type="InterPro" id="IPR011050">
    <property type="entry name" value="Pectin_lyase_fold/virulence"/>
</dbReference>
<dbReference type="Gene3D" id="2.160.20.10">
    <property type="entry name" value="Single-stranded right-handed beta-helix, Pectin lyase-like"/>
    <property type="match status" value="2"/>
</dbReference>
<dbReference type="InterPro" id="IPR012334">
    <property type="entry name" value="Pectin_lyas_fold"/>
</dbReference>
<protein>
    <submittedName>
        <fullName evidence="4">Right-handed parallel beta-helix repeat-containing protein</fullName>
    </submittedName>
</protein>
<organism evidence="4 5">
    <name type="scientific">Actinomadura barringtoniae</name>
    <dbReference type="NCBI Taxonomy" id="1427535"/>
    <lineage>
        <taxon>Bacteria</taxon>
        <taxon>Bacillati</taxon>
        <taxon>Actinomycetota</taxon>
        <taxon>Actinomycetes</taxon>
        <taxon>Streptosporangiales</taxon>
        <taxon>Thermomonosporaceae</taxon>
        <taxon>Actinomadura</taxon>
    </lineage>
</organism>
<feature type="compositionally biased region" description="Pro residues" evidence="1">
    <location>
        <begin position="771"/>
        <end position="788"/>
    </location>
</feature>
<dbReference type="InterPro" id="IPR006626">
    <property type="entry name" value="PbH1"/>
</dbReference>
<evidence type="ECO:0000259" key="2">
    <source>
        <dbReference type="Pfam" id="PF05048"/>
    </source>
</evidence>
<evidence type="ECO:0000259" key="3">
    <source>
        <dbReference type="Pfam" id="PF13229"/>
    </source>
</evidence>
<feature type="region of interest" description="Disordered" evidence="1">
    <location>
        <begin position="45"/>
        <end position="66"/>
    </location>
</feature>
<comment type="caution">
    <text evidence="4">The sequence shown here is derived from an EMBL/GenBank/DDBJ whole genome shotgun (WGS) entry which is preliminary data.</text>
</comment>
<feature type="region of interest" description="Disordered" evidence="1">
    <location>
        <begin position="549"/>
        <end position="575"/>
    </location>
</feature>
<feature type="compositionally biased region" description="Pro residues" evidence="1">
    <location>
        <begin position="751"/>
        <end position="761"/>
    </location>
</feature>
<feature type="domain" description="Right handed beta helix" evidence="3">
    <location>
        <begin position="322"/>
        <end position="412"/>
    </location>
</feature>
<feature type="region of interest" description="Disordered" evidence="1">
    <location>
        <begin position="653"/>
        <end position="678"/>
    </location>
</feature>
<gene>
    <name evidence="4" type="ORF">J4573_18330</name>
</gene>
<dbReference type="InterPro" id="IPR039448">
    <property type="entry name" value="Beta_helix"/>
</dbReference>
<feature type="region of interest" description="Disordered" evidence="1">
    <location>
        <begin position="274"/>
        <end position="312"/>
    </location>
</feature>
<dbReference type="AlphaFoldDB" id="A0A939PA99"/>
<evidence type="ECO:0000256" key="1">
    <source>
        <dbReference type="SAM" id="MobiDB-lite"/>
    </source>
</evidence>
<feature type="compositionally biased region" description="Low complexity" evidence="1">
    <location>
        <begin position="712"/>
        <end position="721"/>
    </location>
</feature>
<name>A0A939PA99_9ACTN</name>
<feature type="region of interest" description="Disordered" evidence="1">
    <location>
        <begin position="702"/>
        <end position="822"/>
    </location>
</feature>
<feature type="domain" description="Periplasmic copper-binding protein NosD beta helix" evidence="2">
    <location>
        <begin position="431"/>
        <end position="554"/>
    </location>
</feature>
<dbReference type="Pfam" id="PF13229">
    <property type="entry name" value="Beta_helix"/>
    <property type="match status" value="1"/>
</dbReference>
<proteinExistence type="predicted"/>
<feature type="compositionally biased region" description="Gly residues" evidence="1">
    <location>
        <begin position="728"/>
        <end position="738"/>
    </location>
</feature>
<evidence type="ECO:0000313" key="5">
    <source>
        <dbReference type="Proteomes" id="UP000669179"/>
    </source>
</evidence>
<dbReference type="SUPFAM" id="SSF51126">
    <property type="entry name" value="Pectin lyase-like"/>
    <property type="match status" value="1"/>
</dbReference>
<dbReference type="EMBL" id="JAGEOJ010000007">
    <property type="protein sequence ID" value="MBO2449067.1"/>
    <property type="molecule type" value="Genomic_DNA"/>
</dbReference>
<dbReference type="Pfam" id="PF05048">
    <property type="entry name" value="NosD"/>
    <property type="match status" value="1"/>
</dbReference>
<accession>A0A939PA99</accession>
<dbReference type="SMART" id="SM00710">
    <property type="entry name" value="PbH1"/>
    <property type="match status" value="9"/>
</dbReference>
<dbReference type="RefSeq" id="WP_208256879.1">
    <property type="nucleotide sequence ID" value="NZ_JAGEOJ010000007.1"/>
</dbReference>
<dbReference type="Proteomes" id="UP000669179">
    <property type="component" value="Unassembled WGS sequence"/>
</dbReference>
<reference evidence="4" key="1">
    <citation type="submission" date="2021-03" db="EMBL/GenBank/DDBJ databases">
        <authorList>
            <person name="Kanchanasin P."/>
            <person name="Saeng-In P."/>
            <person name="Phongsopitanun W."/>
            <person name="Yuki M."/>
            <person name="Kudo T."/>
            <person name="Ohkuma M."/>
            <person name="Tanasupawat S."/>
        </authorList>
    </citation>
    <scope>NUCLEOTIDE SEQUENCE</scope>
    <source>
        <strain evidence="4">GKU 128</strain>
    </source>
</reference>
<dbReference type="NCBIfam" id="TIGR03804">
    <property type="entry name" value="para_beta_helix"/>
    <property type="match status" value="1"/>
</dbReference>